<name>A0A9N9E9N3_FUNMO</name>
<accession>A0A9N9E9N3</accession>
<protein>
    <submittedName>
        <fullName evidence="1">11157_t:CDS:1</fullName>
    </submittedName>
</protein>
<sequence>IVHDVEGYLTIGLIYPSLCNLKEILETEFIQMETDVAKNCKKAILEDLQSKWKFPQELI</sequence>
<organism evidence="1 2">
    <name type="scientific">Funneliformis mosseae</name>
    <name type="common">Endomycorrhizal fungus</name>
    <name type="synonym">Glomus mosseae</name>
    <dbReference type="NCBI Taxonomy" id="27381"/>
    <lineage>
        <taxon>Eukaryota</taxon>
        <taxon>Fungi</taxon>
        <taxon>Fungi incertae sedis</taxon>
        <taxon>Mucoromycota</taxon>
        <taxon>Glomeromycotina</taxon>
        <taxon>Glomeromycetes</taxon>
        <taxon>Glomerales</taxon>
        <taxon>Glomeraceae</taxon>
        <taxon>Funneliformis</taxon>
    </lineage>
</organism>
<dbReference type="Proteomes" id="UP000789375">
    <property type="component" value="Unassembled WGS sequence"/>
</dbReference>
<evidence type="ECO:0000313" key="2">
    <source>
        <dbReference type="Proteomes" id="UP000789375"/>
    </source>
</evidence>
<proteinExistence type="predicted"/>
<reference evidence="1" key="1">
    <citation type="submission" date="2021-06" db="EMBL/GenBank/DDBJ databases">
        <authorList>
            <person name="Kallberg Y."/>
            <person name="Tangrot J."/>
            <person name="Rosling A."/>
        </authorList>
    </citation>
    <scope>NUCLEOTIDE SEQUENCE</scope>
    <source>
        <strain evidence="1">87-6 pot B 2015</strain>
    </source>
</reference>
<dbReference type="EMBL" id="CAJVPP010005786">
    <property type="protein sequence ID" value="CAG8669853.1"/>
    <property type="molecule type" value="Genomic_DNA"/>
</dbReference>
<gene>
    <name evidence="1" type="ORF">FMOSSE_LOCUS12351</name>
</gene>
<keyword evidence="2" id="KW-1185">Reference proteome</keyword>
<evidence type="ECO:0000313" key="1">
    <source>
        <dbReference type="EMBL" id="CAG8669853.1"/>
    </source>
</evidence>
<comment type="caution">
    <text evidence="1">The sequence shown here is derived from an EMBL/GenBank/DDBJ whole genome shotgun (WGS) entry which is preliminary data.</text>
</comment>
<feature type="non-terminal residue" evidence="1">
    <location>
        <position position="1"/>
    </location>
</feature>
<dbReference type="AlphaFoldDB" id="A0A9N9E9N3"/>